<reference evidence="1 2" key="1">
    <citation type="journal article" date="1995" name="DNA Res.">
        <title>Sequence analysis of the genome of the unicellular cyanobacterium Synechocystis sp. strain PCC6803. I. Sequence features in the 1 Mb region from map positions 64% to 92% of the genome.</title>
        <authorList>
            <person name="Kaneko T."/>
            <person name="Tanaka A."/>
            <person name="Sato S."/>
            <person name="Kotani H."/>
            <person name="Sazuka T."/>
            <person name="Miyajima N."/>
            <person name="Sugiura M."/>
            <person name="Tabata S."/>
        </authorList>
    </citation>
    <scope>NUCLEOTIDE SEQUENCE [LARGE SCALE GENOMIC DNA]</scope>
    <source>
        <strain evidence="2">ATCC 27184 / PCC 6803 / Kazusa</strain>
    </source>
</reference>
<dbReference type="STRING" id="1148.gene:10499026"/>
<keyword evidence="2" id="KW-1185">Reference proteome</keyword>
<dbReference type="AlphaFoldDB" id="P74075"/>
<proteinExistence type="predicted"/>
<name>P74075_SYNY3</name>
<evidence type="ECO:0000313" key="1">
    <source>
        <dbReference type="EMBL" id="BAA18153.1"/>
    </source>
</evidence>
<dbReference type="NCBIfam" id="NF047397">
    <property type="entry name" value="slr1339_fam"/>
    <property type="match status" value="1"/>
</dbReference>
<reference evidence="1 2" key="2">
    <citation type="journal article" date="1996" name="DNA Res.">
        <title>Sequence analysis of the genome of the unicellular cyanobacterium Synechocystis sp. strain PCC6803. II. Sequence determination of the entire genome and assignment of potential protein-coding regions.</title>
        <authorList>
            <person name="Kaneko T."/>
            <person name="Sato S."/>
            <person name="Kotani H."/>
            <person name="Tanaka A."/>
            <person name="Asamizu E."/>
            <person name="Nakamura Y."/>
            <person name="Miyajima N."/>
            <person name="Hirosawa M."/>
            <person name="Sugiura M."/>
            <person name="Sasamoto S."/>
            <person name="Kimura T."/>
            <person name="Hosouchi T."/>
            <person name="Matsuno A."/>
            <person name="Muraki A."/>
            <person name="Nakazaki N."/>
            <person name="Naruo K."/>
            <person name="Okumura S."/>
            <person name="Shimpo S."/>
            <person name="Takeuchi C."/>
            <person name="Wada T."/>
            <person name="Watanabe A."/>
            <person name="Yamada M."/>
            <person name="Yasuda M."/>
            <person name="Tabata S."/>
        </authorList>
    </citation>
    <scope>NUCLEOTIDE SEQUENCE [LARGE SCALE GENOMIC DNA]</scope>
    <source>
        <strain evidence="2">ATCC 27184 / PCC 6803 / Kazusa</strain>
    </source>
</reference>
<dbReference type="PaxDb" id="1148-1653238"/>
<dbReference type="Proteomes" id="UP000001425">
    <property type="component" value="Chromosome"/>
</dbReference>
<gene>
    <name evidence="1" type="ordered locus">slr1339</name>
</gene>
<dbReference type="EnsemblBacteria" id="BAA18153">
    <property type="protein sequence ID" value="BAA18153"/>
    <property type="gene ID" value="BAA18153"/>
</dbReference>
<organism evidence="1 2">
    <name type="scientific">Synechocystis sp. (strain ATCC 27184 / PCC 6803 / Kazusa)</name>
    <dbReference type="NCBI Taxonomy" id="1111708"/>
    <lineage>
        <taxon>Bacteria</taxon>
        <taxon>Bacillati</taxon>
        <taxon>Cyanobacteriota</taxon>
        <taxon>Cyanophyceae</taxon>
        <taxon>Synechococcales</taxon>
        <taxon>Merismopediaceae</taxon>
        <taxon>Synechocystis</taxon>
    </lineage>
</organism>
<sequence length="152" mass="17330">MLLRIETRYFIMNNSDSIDSILADLRQKYIEEPETLSSNPAIASTSNKEQKHPTLDIILNELKQGFKVNYFSEKTPKIQATFKQTSESLNPELKKLIDHQEQQRQAIIAQKAQQWLEQLDPLSGEGIWFADLAKHYPSTLAAAIALLNNEST</sequence>
<evidence type="ECO:0000313" key="2">
    <source>
        <dbReference type="Proteomes" id="UP000001425"/>
    </source>
</evidence>
<accession>P74075</accession>
<dbReference type="InParanoid" id="P74075"/>
<dbReference type="KEGG" id="syn:slr1339"/>
<protein>
    <submittedName>
        <fullName evidence="1">Slr1339 protein</fullName>
    </submittedName>
</protein>
<dbReference type="Pfam" id="PF26643">
    <property type="entry name" value="Slr1339"/>
    <property type="match status" value="1"/>
</dbReference>
<dbReference type="InterPro" id="IPR058106">
    <property type="entry name" value="Slr1339"/>
</dbReference>
<dbReference type="EMBL" id="BA000022">
    <property type="protein sequence ID" value="BAA18153.1"/>
    <property type="molecule type" value="Genomic_DNA"/>
</dbReference>
<dbReference type="PIR" id="S75592">
    <property type="entry name" value="S75592"/>
</dbReference>